<protein>
    <submittedName>
        <fullName evidence="2">Uncharacterized protein</fullName>
    </submittedName>
</protein>
<proteinExistence type="predicted"/>
<dbReference type="Proteomes" id="UP000188603">
    <property type="component" value="Chromosome"/>
</dbReference>
<evidence type="ECO:0000256" key="1">
    <source>
        <dbReference type="SAM" id="MobiDB-lite"/>
    </source>
</evidence>
<sequence>MKKTRLRRSSHNGTSPSFQLLVTLALLYGLFGLSLQLVTPTQASFHDTVTVEGTVSASHAWNDEQNGQPVEDTEEKRGEKETAEQEVGSATEDRKSQESGQDRQDKGDTIDAGDGALENSESQGENDTVDRATSPEAEPDQAYVTNPEDEPFGQTEDRHLD</sequence>
<name>A0A1U9K8I0_9BACL</name>
<dbReference type="PROSITE" id="PS00430">
    <property type="entry name" value="TONB_DEPENDENT_REC_1"/>
    <property type="match status" value="1"/>
</dbReference>
<dbReference type="STRING" id="1471761.B0W44_11800"/>
<organism evidence="2 3">
    <name type="scientific">Novibacillus thermophilus</name>
    <dbReference type="NCBI Taxonomy" id="1471761"/>
    <lineage>
        <taxon>Bacteria</taxon>
        <taxon>Bacillati</taxon>
        <taxon>Bacillota</taxon>
        <taxon>Bacilli</taxon>
        <taxon>Bacillales</taxon>
        <taxon>Thermoactinomycetaceae</taxon>
        <taxon>Novibacillus</taxon>
    </lineage>
</organism>
<evidence type="ECO:0000313" key="2">
    <source>
        <dbReference type="EMBL" id="AQS56344.1"/>
    </source>
</evidence>
<dbReference type="EMBL" id="CP019699">
    <property type="protein sequence ID" value="AQS56344.1"/>
    <property type="molecule type" value="Genomic_DNA"/>
</dbReference>
<feature type="compositionally biased region" description="Basic and acidic residues" evidence="1">
    <location>
        <begin position="91"/>
        <end position="109"/>
    </location>
</feature>
<dbReference type="AlphaFoldDB" id="A0A1U9K8I0"/>
<gene>
    <name evidence="2" type="ORF">B0W44_11800</name>
</gene>
<evidence type="ECO:0000313" key="3">
    <source>
        <dbReference type="Proteomes" id="UP000188603"/>
    </source>
</evidence>
<keyword evidence="3" id="KW-1185">Reference proteome</keyword>
<dbReference type="InterPro" id="IPR010916">
    <property type="entry name" value="TonB_box_CS"/>
</dbReference>
<feature type="compositionally biased region" description="Polar residues" evidence="1">
    <location>
        <begin position="56"/>
        <end position="68"/>
    </location>
</feature>
<accession>A0A1U9K8I0</accession>
<reference evidence="2 3" key="1">
    <citation type="journal article" date="2015" name="Int. J. Syst. Evol. Microbiol.">
        <title>Novibacillus thermophilus gen. nov., sp. nov., a Gram-staining-negative and moderately thermophilic member of the family Thermoactinomycetaceae.</title>
        <authorList>
            <person name="Yang G."/>
            <person name="Chen J."/>
            <person name="Zhou S."/>
        </authorList>
    </citation>
    <scope>NUCLEOTIDE SEQUENCE [LARGE SCALE GENOMIC DNA]</scope>
    <source>
        <strain evidence="2 3">SG-1</strain>
    </source>
</reference>
<dbReference type="KEGG" id="ntr:B0W44_11800"/>
<feature type="region of interest" description="Disordered" evidence="1">
    <location>
        <begin position="56"/>
        <end position="161"/>
    </location>
</feature>
<dbReference type="RefSeq" id="WP_077720208.1">
    <property type="nucleotide sequence ID" value="NZ_CP019699.1"/>
</dbReference>
<feature type="compositionally biased region" description="Basic and acidic residues" evidence="1">
    <location>
        <begin position="74"/>
        <end position="83"/>
    </location>
</feature>